<evidence type="ECO:0000256" key="1">
    <source>
        <dbReference type="ARBA" id="ARBA00004141"/>
    </source>
</evidence>
<dbReference type="Pfam" id="PF20684">
    <property type="entry name" value="Fung_rhodopsin"/>
    <property type="match status" value="1"/>
</dbReference>
<evidence type="ECO:0000256" key="5">
    <source>
        <dbReference type="ARBA" id="ARBA00038359"/>
    </source>
</evidence>
<keyword evidence="9" id="KW-1185">Reference proteome</keyword>
<keyword evidence="2 6" id="KW-0812">Transmembrane</keyword>
<feature type="transmembrane region" description="Helical" evidence="6">
    <location>
        <begin position="53"/>
        <end position="78"/>
    </location>
</feature>
<dbReference type="InterPro" id="IPR049326">
    <property type="entry name" value="Rhodopsin_dom_fungi"/>
</dbReference>
<feature type="transmembrane region" description="Helical" evidence="6">
    <location>
        <begin position="98"/>
        <end position="119"/>
    </location>
</feature>
<evidence type="ECO:0000259" key="7">
    <source>
        <dbReference type="Pfam" id="PF20684"/>
    </source>
</evidence>
<keyword evidence="4 6" id="KW-0472">Membrane</keyword>
<feature type="transmembrane region" description="Helical" evidence="6">
    <location>
        <begin position="131"/>
        <end position="150"/>
    </location>
</feature>
<gene>
    <name evidence="8" type="ORF">K469DRAFT_765977</name>
</gene>
<accession>A0A6A6EA67</accession>
<comment type="subcellular location">
    <subcellularLocation>
        <location evidence="1">Membrane</location>
        <topology evidence="1">Multi-pass membrane protein</topology>
    </subcellularLocation>
</comment>
<keyword evidence="3 6" id="KW-1133">Transmembrane helix</keyword>
<feature type="transmembrane region" description="Helical" evidence="6">
    <location>
        <begin position="20"/>
        <end position="41"/>
    </location>
</feature>
<proteinExistence type="inferred from homology"/>
<feature type="domain" description="Rhodopsin" evidence="7">
    <location>
        <begin position="37"/>
        <end position="151"/>
    </location>
</feature>
<evidence type="ECO:0000313" key="8">
    <source>
        <dbReference type="EMBL" id="KAF2188867.1"/>
    </source>
</evidence>
<evidence type="ECO:0000256" key="6">
    <source>
        <dbReference type="SAM" id="Phobius"/>
    </source>
</evidence>
<sequence length="152" mass="17194">MAEVRSQPDDRPHNNMVTTIRGALSATGIIPLVVCLLRLYIRWFIVQSFGWDDVLVIPALIGVLGWHAFAITQTFHGLGRHMWDIDSAALRVWLKDFYITQCTYLTVSLLVKASVILFLMRIFPQRKFHAACKAVIAFLIAFTISGTLVITF</sequence>
<evidence type="ECO:0000256" key="4">
    <source>
        <dbReference type="ARBA" id="ARBA00023136"/>
    </source>
</evidence>
<evidence type="ECO:0000256" key="2">
    <source>
        <dbReference type="ARBA" id="ARBA00022692"/>
    </source>
</evidence>
<comment type="similarity">
    <text evidence="5">Belongs to the SAT4 family.</text>
</comment>
<dbReference type="GO" id="GO:0016020">
    <property type="term" value="C:membrane"/>
    <property type="evidence" value="ECO:0007669"/>
    <property type="project" value="UniProtKB-SubCell"/>
</dbReference>
<reference evidence="8" key="1">
    <citation type="journal article" date="2020" name="Stud. Mycol.">
        <title>101 Dothideomycetes genomes: a test case for predicting lifestyles and emergence of pathogens.</title>
        <authorList>
            <person name="Haridas S."/>
            <person name="Albert R."/>
            <person name="Binder M."/>
            <person name="Bloem J."/>
            <person name="Labutti K."/>
            <person name="Salamov A."/>
            <person name="Andreopoulos B."/>
            <person name="Baker S."/>
            <person name="Barry K."/>
            <person name="Bills G."/>
            <person name="Bluhm B."/>
            <person name="Cannon C."/>
            <person name="Castanera R."/>
            <person name="Culley D."/>
            <person name="Daum C."/>
            <person name="Ezra D."/>
            <person name="Gonzalez J."/>
            <person name="Henrissat B."/>
            <person name="Kuo A."/>
            <person name="Liang C."/>
            <person name="Lipzen A."/>
            <person name="Lutzoni F."/>
            <person name="Magnuson J."/>
            <person name="Mondo S."/>
            <person name="Nolan M."/>
            <person name="Ohm R."/>
            <person name="Pangilinan J."/>
            <person name="Park H.-J."/>
            <person name="Ramirez L."/>
            <person name="Alfaro M."/>
            <person name="Sun H."/>
            <person name="Tritt A."/>
            <person name="Yoshinaga Y."/>
            <person name="Zwiers L.-H."/>
            <person name="Turgeon B."/>
            <person name="Goodwin S."/>
            <person name="Spatafora J."/>
            <person name="Crous P."/>
            <person name="Grigoriev I."/>
        </authorList>
    </citation>
    <scope>NUCLEOTIDE SEQUENCE</scope>
    <source>
        <strain evidence="8">CBS 207.26</strain>
    </source>
</reference>
<name>A0A6A6EA67_9PEZI</name>
<protein>
    <recommendedName>
        <fullName evidence="7">Rhodopsin domain-containing protein</fullName>
    </recommendedName>
</protein>
<organism evidence="8 9">
    <name type="scientific">Zopfia rhizophila CBS 207.26</name>
    <dbReference type="NCBI Taxonomy" id="1314779"/>
    <lineage>
        <taxon>Eukaryota</taxon>
        <taxon>Fungi</taxon>
        <taxon>Dikarya</taxon>
        <taxon>Ascomycota</taxon>
        <taxon>Pezizomycotina</taxon>
        <taxon>Dothideomycetes</taxon>
        <taxon>Dothideomycetes incertae sedis</taxon>
        <taxon>Zopfiaceae</taxon>
        <taxon>Zopfia</taxon>
    </lineage>
</organism>
<dbReference type="OrthoDB" id="5342292at2759"/>
<dbReference type="PANTHER" id="PTHR33048:SF123">
    <property type="entry name" value="INTEGRAL MEMBRANE PROTEIN"/>
    <property type="match status" value="1"/>
</dbReference>
<dbReference type="InterPro" id="IPR052337">
    <property type="entry name" value="SAT4-like"/>
</dbReference>
<dbReference type="AlphaFoldDB" id="A0A6A6EA67"/>
<dbReference type="EMBL" id="ML994622">
    <property type="protein sequence ID" value="KAF2188867.1"/>
    <property type="molecule type" value="Genomic_DNA"/>
</dbReference>
<dbReference type="Proteomes" id="UP000800200">
    <property type="component" value="Unassembled WGS sequence"/>
</dbReference>
<evidence type="ECO:0000256" key="3">
    <source>
        <dbReference type="ARBA" id="ARBA00022989"/>
    </source>
</evidence>
<evidence type="ECO:0000313" key="9">
    <source>
        <dbReference type="Proteomes" id="UP000800200"/>
    </source>
</evidence>
<dbReference type="PANTHER" id="PTHR33048">
    <property type="entry name" value="PTH11-LIKE INTEGRAL MEMBRANE PROTEIN (AFU_ORTHOLOGUE AFUA_5G11245)"/>
    <property type="match status" value="1"/>
</dbReference>